<sequence length="55" mass="6199">MNLFADVIDKIGASVPLTGKFADPREKHLECYQMCIEIVNDNGGWILKDVIFSDK</sequence>
<dbReference type="Gene3D" id="3.40.50.2300">
    <property type="match status" value="1"/>
</dbReference>
<organism evidence="1">
    <name type="scientific">marine metagenome</name>
    <dbReference type="NCBI Taxonomy" id="408172"/>
    <lineage>
        <taxon>unclassified sequences</taxon>
        <taxon>metagenomes</taxon>
        <taxon>ecological metagenomes</taxon>
    </lineage>
</organism>
<dbReference type="EMBL" id="UINC01003367">
    <property type="protein sequence ID" value="SVA05699.1"/>
    <property type="molecule type" value="Genomic_DNA"/>
</dbReference>
<accession>A0A381SQE1</accession>
<name>A0A381SQE1_9ZZZZ</name>
<dbReference type="AlphaFoldDB" id="A0A381SQE1"/>
<gene>
    <name evidence="1" type="ORF">METZ01_LOCUS58553</name>
</gene>
<reference evidence="1" key="1">
    <citation type="submission" date="2018-05" db="EMBL/GenBank/DDBJ databases">
        <authorList>
            <person name="Lanie J.A."/>
            <person name="Ng W.-L."/>
            <person name="Kazmierczak K.M."/>
            <person name="Andrzejewski T.M."/>
            <person name="Davidsen T.M."/>
            <person name="Wayne K.J."/>
            <person name="Tettelin H."/>
            <person name="Glass J.I."/>
            <person name="Rusch D."/>
            <person name="Podicherti R."/>
            <person name="Tsui H.-C.T."/>
            <person name="Winkler M.E."/>
        </authorList>
    </citation>
    <scope>NUCLEOTIDE SEQUENCE</scope>
</reference>
<evidence type="ECO:0000313" key="1">
    <source>
        <dbReference type="EMBL" id="SVA05699.1"/>
    </source>
</evidence>
<protein>
    <submittedName>
        <fullName evidence="1">Uncharacterized protein</fullName>
    </submittedName>
</protein>
<proteinExistence type="predicted"/>